<proteinExistence type="predicted"/>
<name>A0A812NTR6_9DINO</name>
<comment type="caution">
    <text evidence="1">The sequence shown here is derived from an EMBL/GenBank/DDBJ whole genome shotgun (WGS) entry which is preliminary data.</text>
</comment>
<dbReference type="AlphaFoldDB" id="A0A812NTR6"/>
<gene>
    <name evidence="1" type="primary">PDIL2-1</name>
    <name evidence="1" type="ORF">SNAT2548_LOCUS16958</name>
</gene>
<evidence type="ECO:0000313" key="1">
    <source>
        <dbReference type="EMBL" id="CAE7323700.1"/>
    </source>
</evidence>
<reference evidence="1" key="1">
    <citation type="submission" date="2021-02" db="EMBL/GenBank/DDBJ databases">
        <authorList>
            <person name="Dougan E. K."/>
            <person name="Rhodes N."/>
            <person name="Thang M."/>
            <person name="Chan C."/>
        </authorList>
    </citation>
    <scope>NUCLEOTIDE SEQUENCE</scope>
</reference>
<dbReference type="Proteomes" id="UP000604046">
    <property type="component" value="Unassembled WGS sequence"/>
</dbReference>
<protein>
    <submittedName>
        <fullName evidence="1">PDIL2-1 protein</fullName>
    </submittedName>
</protein>
<evidence type="ECO:0000313" key="2">
    <source>
        <dbReference type="Proteomes" id="UP000604046"/>
    </source>
</evidence>
<dbReference type="EMBL" id="CAJNDS010002096">
    <property type="protein sequence ID" value="CAE7323700.1"/>
    <property type="molecule type" value="Genomic_DNA"/>
</dbReference>
<dbReference type="OrthoDB" id="72053at2759"/>
<keyword evidence="2" id="KW-1185">Reference proteome</keyword>
<accession>A0A812NTR6</accession>
<sequence>MCPALRRRHRQCSQYPCAAAEVETDVIWSAVGYRCTCCSLPPRPLDDQQRDVLACSQFKPRRRKRRHSGCEVLQGTWALEPSFSSIAQQFMHRLTFIGDRCIDALGQRWKITDDGGTLYLIKGRIWVSGGVLFREGKSGIVMRFQREEEYQVLRDVPCQFQVWITTRVIGVLFLPVR</sequence>
<organism evidence="1 2">
    <name type="scientific">Symbiodinium natans</name>
    <dbReference type="NCBI Taxonomy" id="878477"/>
    <lineage>
        <taxon>Eukaryota</taxon>
        <taxon>Sar</taxon>
        <taxon>Alveolata</taxon>
        <taxon>Dinophyceae</taxon>
        <taxon>Suessiales</taxon>
        <taxon>Symbiodiniaceae</taxon>
        <taxon>Symbiodinium</taxon>
    </lineage>
</organism>